<dbReference type="InterPro" id="IPR032466">
    <property type="entry name" value="Metal_Hydrolase"/>
</dbReference>
<sequence>MTKRSIRSTLALLLAGTLLPLAAAQADPFTPAQIEAANALQDRHVTLDNHLDIPFEFGSGDLDAGKDGASQFDLVKAGRGHLKGAVIAIFVPQGARTPAGYAAAAVQGRKKLAALQSVVAEYPQRAAFAKSPAELEAIEASGRFAIVLSILNGHLIGKDLSQLDAWYRDGVRIFGFTHAGNNDLADSARPNLLRGDKLDEHGGLSPLGRAAVAKLNDLGIVIDVSQISGRALAQVLSLTRAPVIASHSNARAIIDHPRNLDDAQLAAIGKNGGVVAINAYSSWVRPLPQEAIDQGNAVRRRYGVPEENSVAGIQPLTDAGVKVLPAEQFERYSKEFHAITGDPRYRATLAQYVDQLDYVVKKIGIDHVGISSDFNHGGGVIGWNDVGESANVTAELQRRGYSEEDIAKLWGGNFLRVWAQVQALAKAPAGH</sequence>
<dbReference type="PANTHER" id="PTHR10443:SF12">
    <property type="entry name" value="DIPEPTIDASE"/>
    <property type="match status" value="1"/>
</dbReference>
<dbReference type="CDD" id="cd01301">
    <property type="entry name" value="rDP_like"/>
    <property type="match status" value="1"/>
</dbReference>
<organism evidence="2 3">
    <name type="scientific">Rhizorhabdus histidinilytica</name>
    <dbReference type="NCBI Taxonomy" id="439228"/>
    <lineage>
        <taxon>Bacteria</taxon>
        <taxon>Pseudomonadati</taxon>
        <taxon>Pseudomonadota</taxon>
        <taxon>Alphaproteobacteria</taxon>
        <taxon>Sphingomonadales</taxon>
        <taxon>Sphingomonadaceae</taxon>
        <taxon>Rhizorhabdus</taxon>
    </lineage>
</organism>
<dbReference type="Gene3D" id="3.20.20.140">
    <property type="entry name" value="Metal-dependent hydrolases"/>
    <property type="match status" value="1"/>
</dbReference>
<reference evidence="3" key="1">
    <citation type="submission" date="2017-02" db="EMBL/GenBank/DDBJ databases">
        <authorList>
            <person name="Varghese N."/>
            <person name="Submissions S."/>
        </authorList>
    </citation>
    <scope>NUCLEOTIDE SEQUENCE [LARGE SCALE GENOMIC DNA]</scope>
    <source>
        <strain evidence="3">UM2</strain>
    </source>
</reference>
<dbReference type="SUPFAM" id="SSF51556">
    <property type="entry name" value="Metallo-dependent hydrolases"/>
    <property type="match status" value="1"/>
</dbReference>
<accession>A0A1T5AMZ8</accession>
<feature type="signal peptide" evidence="1">
    <location>
        <begin position="1"/>
        <end position="26"/>
    </location>
</feature>
<protein>
    <submittedName>
        <fullName evidence="2">Zn-dependent dipeptidase, dipeptidase homolog</fullName>
    </submittedName>
</protein>
<feature type="chain" id="PRO_5013205110" evidence="1">
    <location>
        <begin position="27"/>
        <end position="431"/>
    </location>
</feature>
<dbReference type="GO" id="GO:0070573">
    <property type="term" value="F:metallodipeptidase activity"/>
    <property type="evidence" value="ECO:0007669"/>
    <property type="project" value="InterPro"/>
</dbReference>
<dbReference type="GO" id="GO:0006508">
    <property type="term" value="P:proteolysis"/>
    <property type="evidence" value="ECO:0007669"/>
    <property type="project" value="InterPro"/>
</dbReference>
<evidence type="ECO:0000313" key="2">
    <source>
        <dbReference type="EMBL" id="SKB36229.1"/>
    </source>
</evidence>
<dbReference type="InterPro" id="IPR008257">
    <property type="entry name" value="Pept_M19"/>
</dbReference>
<dbReference type="RefSeq" id="WP_079646825.1">
    <property type="nucleotide sequence ID" value="NZ_FUYM01000002.1"/>
</dbReference>
<dbReference type="EMBL" id="FUYM01000002">
    <property type="protein sequence ID" value="SKB36229.1"/>
    <property type="molecule type" value="Genomic_DNA"/>
</dbReference>
<dbReference type="Gene3D" id="1.10.287.650">
    <property type="entry name" value="L27 domain"/>
    <property type="match status" value="1"/>
</dbReference>
<evidence type="ECO:0000313" key="3">
    <source>
        <dbReference type="Proteomes" id="UP000189818"/>
    </source>
</evidence>
<dbReference type="PANTHER" id="PTHR10443">
    <property type="entry name" value="MICROSOMAL DIPEPTIDASE"/>
    <property type="match status" value="1"/>
</dbReference>
<dbReference type="OrthoDB" id="9804920at2"/>
<dbReference type="AlphaFoldDB" id="A0A1T5AMZ8"/>
<evidence type="ECO:0000256" key="1">
    <source>
        <dbReference type="SAM" id="SignalP"/>
    </source>
</evidence>
<keyword evidence="1" id="KW-0732">Signal</keyword>
<proteinExistence type="predicted"/>
<keyword evidence="3" id="KW-1185">Reference proteome</keyword>
<name>A0A1T5AMZ8_9SPHN</name>
<dbReference type="PROSITE" id="PS51365">
    <property type="entry name" value="RENAL_DIPEPTIDASE_2"/>
    <property type="match status" value="1"/>
</dbReference>
<dbReference type="STRING" id="439228.SAMN06295920_10289"/>
<dbReference type="Proteomes" id="UP000189818">
    <property type="component" value="Unassembled WGS sequence"/>
</dbReference>
<dbReference type="Pfam" id="PF01244">
    <property type="entry name" value="Peptidase_M19"/>
    <property type="match status" value="1"/>
</dbReference>
<gene>
    <name evidence="2" type="ORF">SAMN06295920_10289</name>
</gene>